<gene>
    <name evidence="4" type="ORF">SAMN05445060_0342</name>
</gene>
<dbReference type="PANTHER" id="PTHR37042">
    <property type="entry name" value="OUTER MEMBRANE PROTEIN RV1973"/>
    <property type="match status" value="1"/>
</dbReference>
<keyword evidence="3" id="KW-1133">Transmembrane helix</keyword>
<proteinExistence type="predicted"/>
<evidence type="ECO:0000256" key="3">
    <source>
        <dbReference type="SAM" id="Phobius"/>
    </source>
</evidence>
<evidence type="ECO:0000313" key="5">
    <source>
        <dbReference type="Proteomes" id="UP000186218"/>
    </source>
</evidence>
<dbReference type="PANTHER" id="PTHR37042:SF4">
    <property type="entry name" value="OUTER MEMBRANE PROTEIN RV1973"/>
    <property type="match status" value="1"/>
</dbReference>
<dbReference type="STRING" id="1344003.SAMN05445060_0342"/>
<evidence type="ECO:0000313" key="4">
    <source>
        <dbReference type="EMBL" id="SIR66636.1"/>
    </source>
</evidence>
<keyword evidence="2 3" id="KW-0472">Membrane</keyword>
<protein>
    <submittedName>
        <fullName evidence="4">Mce-associated membrane protein</fullName>
    </submittedName>
</protein>
<organism evidence="4 5">
    <name type="scientific">Williamsia sterculiae</name>
    <dbReference type="NCBI Taxonomy" id="1344003"/>
    <lineage>
        <taxon>Bacteria</taxon>
        <taxon>Bacillati</taxon>
        <taxon>Actinomycetota</taxon>
        <taxon>Actinomycetes</taxon>
        <taxon>Mycobacteriales</taxon>
        <taxon>Nocardiaceae</taxon>
        <taxon>Williamsia</taxon>
    </lineage>
</organism>
<feature type="transmembrane region" description="Helical" evidence="3">
    <location>
        <begin position="36"/>
        <end position="58"/>
    </location>
</feature>
<sequence>MAAVSKRGLTARGSKRGLTARESRRGLAAGVSGRTVLVTVPIALLLVAVAAVATVYGLRYRDARAVEDSRNASLAAAKGYATTMFGYKPDDIDAHIGQTKSIVAGPARSQYDDIITQSDLAAQVKKQQVVSDVSIQEAGVVTNTADTAQVLIFMNQSVTRQGNQLVQVEPSRLQYSMRKSGGRWTIENIDVYNDDSVRKELAPSKGAG</sequence>
<dbReference type="AlphaFoldDB" id="A0A1N7CSK3"/>
<comment type="subcellular location">
    <subcellularLocation>
        <location evidence="1">Membrane</location>
    </subcellularLocation>
</comment>
<dbReference type="EMBL" id="FTNT01000001">
    <property type="protein sequence ID" value="SIR66636.1"/>
    <property type="molecule type" value="Genomic_DNA"/>
</dbReference>
<dbReference type="GO" id="GO:0016020">
    <property type="term" value="C:membrane"/>
    <property type="evidence" value="ECO:0007669"/>
    <property type="project" value="UniProtKB-SubCell"/>
</dbReference>
<accession>A0A1N7CSK3</accession>
<keyword evidence="5" id="KW-1185">Reference proteome</keyword>
<reference evidence="4 5" key="1">
    <citation type="submission" date="2017-01" db="EMBL/GenBank/DDBJ databases">
        <authorList>
            <person name="Mah S.A."/>
            <person name="Swanson W.J."/>
            <person name="Moy G.W."/>
            <person name="Vacquier V.D."/>
        </authorList>
    </citation>
    <scope>NUCLEOTIDE SEQUENCE [LARGE SCALE GENOMIC DNA]</scope>
    <source>
        <strain evidence="4 5">CPCC 203464</strain>
    </source>
</reference>
<dbReference type="OrthoDB" id="5196392at2"/>
<dbReference type="Proteomes" id="UP000186218">
    <property type="component" value="Unassembled WGS sequence"/>
</dbReference>
<evidence type="ECO:0000256" key="2">
    <source>
        <dbReference type="ARBA" id="ARBA00023136"/>
    </source>
</evidence>
<keyword evidence="3" id="KW-0812">Transmembrane</keyword>
<evidence type="ECO:0000256" key="1">
    <source>
        <dbReference type="ARBA" id="ARBA00004370"/>
    </source>
</evidence>
<dbReference type="RefSeq" id="WP_143690154.1">
    <property type="nucleotide sequence ID" value="NZ_FTNT01000001.1"/>
</dbReference>
<name>A0A1N7CSK3_9NOCA</name>